<sequence length="912" mass="99691">MNTASSSMSALCEAEEGAHVGPLAQVPVTESESNGQTISGETAPAEQPVEEKKARWGNQAEFILTLVGYAVGLGNIWRFPYLVFSNGGAAFLIPYVCISVGLGVPIFALEVGTGQLFQKGLARVWRDLSAWTAGCGLASTLVCFVIGLYYNVLITYALFYLGVSFSTEVPWKQGADTYLKETVLNVSGSGNEIGMIQWQLLIPFALAWLLIFGILFKGVQSFGKVVYFTATFPYVVLIALLVRAVTMEGAWLGLQYYLIPDWSRVYDPLVWVAAGQQVFFSLSVGWGTYTTFGALNPPSYNFFKDAWMIPFIDAFTAFMAGCAVFGVLGFLSLQEGVPVDQLDLQGVRLAFVAYPTAIAHMPIAPLWSVAFFIMLIALGVGSQFGITETVVDTLIETGFAVGGKRWATVAVVCMVSFGIGLIFITRGGLYYLGVTDGFAFMFALFIILLVEVFAVCVIYGTKKFVRGLDAAVGRRMPRYFPIMWQSVVPLLLLGLTGSAGWKLYSGFHDGSFGRFTCPPKEEGRDEAFEECLRETRWVVPVGISLAFVVLTPLFIAPCFEACRRKRENERVAGEERKRMSEQKKSTSEKGTQWKITTEKAIQWEGMKGESATTVNEGGSLNVSRSDLRHAEEPCVNAAARVHLGFAEHLSSRSAKTAAAVVCKSLEGGVGLMIPGGGVSAPPPSQSVSRSLSPVQGRGNLREMDREIGWSEEKRGEREVQEEESEKGVTMLTNEEDDFQTPCSRLRGVSEDNIVVSLENQAEVARPERDNLGGQSQMRERNEYAFSHSGGMFDAKKDGGTKRLTVSAVSEGDMQDGEKEGSFPLSSAVLSFPRHAEAETGMEPQSEHAPRVPVRRHQLSRSPLKLQQVERGDEQLSSRTKTLYCTVKEEEGTGVSAERQVKGHVDDKLVGSL</sequence>
<feature type="transmembrane region" description="Helical" evidence="8">
    <location>
        <begin position="196"/>
        <end position="216"/>
    </location>
</feature>
<dbReference type="EMBL" id="CDMZ01001066">
    <property type="protein sequence ID" value="CEM26563.1"/>
    <property type="molecule type" value="Genomic_DNA"/>
</dbReference>
<feature type="transmembrane region" description="Helical" evidence="8">
    <location>
        <begin position="351"/>
        <end position="378"/>
    </location>
</feature>
<dbReference type="InterPro" id="IPR037272">
    <property type="entry name" value="SNS_sf"/>
</dbReference>
<feature type="transmembrane region" description="Helical" evidence="8">
    <location>
        <begin position="307"/>
        <end position="331"/>
    </location>
</feature>
<protein>
    <recommendedName>
        <fullName evidence="6">Transporter</fullName>
    </recommendedName>
</protein>
<comment type="subcellular location">
    <subcellularLocation>
        <location evidence="1">Membrane</location>
        <topology evidence="1">Multi-pass membrane protein</topology>
    </subcellularLocation>
</comment>
<keyword evidence="3 6" id="KW-0812">Transmembrane</keyword>
<evidence type="ECO:0000256" key="3">
    <source>
        <dbReference type="ARBA" id="ARBA00022692"/>
    </source>
</evidence>
<dbReference type="GO" id="GO:0015293">
    <property type="term" value="F:symporter activity"/>
    <property type="evidence" value="ECO:0007669"/>
    <property type="project" value="UniProtKB-KW"/>
</dbReference>
<dbReference type="InterPro" id="IPR000175">
    <property type="entry name" value="Na/ntran_symport"/>
</dbReference>
<reference evidence="9" key="1">
    <citation type="submission" date="2014-11" db="EMBL/GenBank/DDBJ databases">
        <authorList>
            <person name="Otto D Thomas"/>
            <person name="Naeem Raeece"/>
        </authorList>
    </citation>
    <scope>NUCLEOTIDE SEQUENCE</scope>
</reference>
<feature type="transmembrane region" description="Helical" evidence="8">
    <location>
        <begin position="225"/>
        <end position="245"/>
    </location>
</feature>
<dbReference type="GO" id="GO:0005886">
    <property type="term" value="C:plasma membrane"/>
    <property type="evidence" value="ECO:0007669"/>
    <property type="project" value="TreeGrafter"/>
</dbReference>
<dbReference type="SUPFAM" id="SSF161070">
    <property type="entry name" value="SNF-like"/>
    <property type="match status" value="1"/>
</dbReference>
<feature type="region of interest" description="Disordered" evidence="7">
    <location>
        <begin position="835"/>
        <end position="877"/>
    </location>
</feature>
<evidence type="ECO:0000256" key="8">
    <source>
        <dbReference type="SAM" id="Phobius"/>
    </source>
</evidence>
<feature type="transmembrane region" description="Helical" evidence="8">
    <location>
        <begin position="537"/>
        <end position="556"/>
    </location>
</feature>
<feature type="region of interest" description="Disordered" evidence="7">
    <location>
        <begin position="570"/>
        <end position="591"/>
    </location>
</feature>
<feature type="region of interest" description="Disordered" evidence="7">
    <location>
        <begin position="890"/>
        <end position="912"/>
    </location>
</feature>
<dbReference type="CDD" id="cd10324">
    <property type="entry name" value="SLC6sbd"/>
    <property type="match status" value="1"/>
</dbReference>
<feature type="transmembrane region" description="Helical" evidence="8">
    <location>
        <begin position="269"/>
        <end position="295"/>
    </location>
</feature>
<feature type="transmembrane region" description="Helical" evidence="8">
    <location>
        <begin position="438"/>
        <end position="461"/>
    </location>
</feature>
<proteinExistence type="inferred from homology"/>
<feature type="transmembrane region" description="Helical" evidence="8">
    <location>
        <begin position="62"/>
        <end position="83"/>
    </location>
</feature>
<comment type="similarity">
    <text evidence="6">Belongs to the sodium:neurotransmitter symporter (SNF) (TC 2.A.22) family.</text>
</comment>
<evidence type="ECO:0000256" key="5">
    <source>
        <dbReference type="ARBA" id="ARBA00023136"/>
    </source>
</evidence>
<dbReference type="AlphaFoldDB" id="A0A0G4GBT5"/>
<evidence type="ECO:0000256" key="1">
    <source>
        <dbReference type="ARBA" id="ARBA00004141"/>
    </source>
</evidence>
<dbReference type="GO" id="GO:0035725">
    <property type="term" value="P:sodium ion transmembrane transport"/>
    <property type="evidence" value="ECO:0007669"/>
    <property type="project" value="TreeGrafter"/>
</dbReference>
<keyword evidence="5 8" id="KW-0472">Membrane</keyword>
<evidence type="ECO:0000256" key="4">
    <source>
        <dbReference type="ARBA" id="ARBA00022989"/>
    </source>
</evidence>
<dbReference type="Pfam" id="PF00209">
    <property type="entry name" value="SNF"/>
    <property type="match status" value="1"/>
</dbReference>
<dbReference type="PhylomeDB" id="A0A0G4GBT5"/>
<dbReference type="PANTHER" id="PTHR11616:SF240">
    <property type="entry name" value="BLOATED TUBULES, ISOFORM B-RELATED"/>
    <property type="match status" value="1"/>
</dbReference>
<dbReference type="PANTHER" id="PTHR11616">
    <property type="entry name" value="SODIUM/CHLORIDE DEPENDENT TRANSPORTER"/>
    <property type="match status" value="1"/>
</dbReference>
<feature type="transmembrane region" description="Helical" evidence="8">
    <location>
        <begin position="406"/>
        <end position="432"/>
    </location>
</feature>
<dbReference type="PROSITE" id="PS50267">
    <property type="entry name" value="NA_NEUROTRAN_SYMP_3"/>
    <property type="match status" value="1"/>
</dbReference>
<evidence type="ECO:0000256" key="2">
    <source>
        <dbReference type="ARBA" id="ARBA00022448"/>
    </source>
</evidence>
<name>A0A0G4GBT5_9ALVE</name>
<gene>
    <name evidence="9" type="ORF">Cvel_21181</name>
</gene>
<keyword evidence="2 6" id="KW-0813">Transport</keyword>
<feature type="compositionally biased region" description="Basic and acidic residues" evidence="7">
    <location>
        <begin position="898"/>
        <end position="912"/>
    </location>
</feature>
<feature type="compositionally biased region" description="Basic and acidic residues" evidence="7">
    <location>
        <begin position="570"/>
        <end position="587"/>
    </location>
</feature>
<dbReference type="VEuPathDB" id="CryptoDB:Cvel_21181"/>
<keyword evidence="6" id="KW-0769">Symport</keyword>
<feature type="transmembrane region" description="Helical" evidence="8">
    <location>
        <begin position="482"/>
        <end position="504"/>
    </location>
</feature>
<dbReference type="PRINTS" id="PR00176">
    <property type="entry name" value="NANEUSMPORT"/>
</dbReference>
<organism evidence="9">
    <name type="scientific">Chromera velia CCMP2878</name>
    <dbReference type="NCBI Taxonomy" id="1169474"/>
    <lineage>
        <taxon>Eukaryota</taxon>
        <taxon>Sar</taxon>
        <taxon>Alveolata</taxon>
        <taxon>Colpodellida</taxon>
        <taxon>Chromeraceae</taxon>
        <taxon>Chromera</taxon>
    </lineage>
</organism>
<feature type="region of interest" description="Disordered" evidence="7">
    <location>
        <begin position="679"/>
        <end position="698"/>
    </location>
</feature>
<dbReference type="PROSITE" id="PS00610">
    <property type="entry name" value="NA_NEUROTRAN_SYMP_1"/>
    <property type="match status" value="1"/>
</dbReference>
<feature type="compositionally biased region" description="Polar residues" evidence="7">
    <location>
        <begin position="31"/>
        <end position="40"/>
    </location>
</feature>
<evidence type="ECO:0000313" key="9">
    <source>
        <dbReference type="EMBL" id="CEM26563.1"/>
    </source>
</evidence>
<accession>A0A0G4GBT5</accession>
<feature type="region of interest" description="Disordered" evidence="7">
    <location>
        <begin position="31"/>
        <end position="50"/>
    </location>
</feature>
<evidence type="ECO:0000256" key="7">
    <source>
        <dbReference type="SAM" id="MobiDB-lite"/>
    </source>
</evidence>
<feature type="transmembrane region" description="Helical" evidence="8">
    <location>
        <begin position="89"/>
        <end position="109"/>
    </location>
</feature>
<keyword evidence="4 8" id="KW-1133">Transmembrane helix</keyword>
<evidence type="ECO:0000256" key="6">
    <source>
        <dbReference type="RuleBase" id="RU003732"/>
    </source>
</evidence>